<dbReference type="Proteomes" id="UP000594986">
    <property type="component" value="Chromosome"/>
</dbReference>
<proteinExistence type="predicted"/>
<evidence type="ECO:0000313" key="2">
    <source>
        <dbReference type="Proteomes" id="UP000594986"/>
    </source>
</evidence>
<gene>
    <name evidence="1" type="ORF">I6G43_08550</name>
</gene>
<protein>
    <submittedName>
        <fullName evidence="1">Uncharacterized protein</fullName>
    </submittedName>
</protein>
<accession>A0A7T3DV37</accession>
<dbReference type="AlphaFoldDB" id="A0A7T3DV37"/>
<reference evidence="1 2" key="1">
    <citation type="submission" date="2020-12" db="EMBL/GenBank/DDBJ databases">
        <title>FDA dAtabase for Regulatory Grade micrObial Sequences (FDA-ARGOS): Supporting development and validation of Infectious Disease Dx tests.</title>
        <authorList>
            <person name="Sproer C."/>
            <person name="Gronow S."/>
            <person name="Severitt S."/>
            <person name="Schroder I."/>
            <person name="Tallon L."/>
            <person name="Sadzewicz L."/>
            <person name="Zhao X."/>
            <person name="Boylan J."/>
            <person name="Ott S."/>
            <person name="Bowen H."/>
            <person name="Vavikolanu K."/>
            <person name="Mehta A."/>
            <person name="Aluvathingal J."/>
            <person name="Nadendla S."/>
            <person name="Lowell S."/>
            <person name="Myers T."/>
            <person name="Yan Y."/>
            <person name="Sichtig H."/>
        </authorList>
    </citation>
    <scope>NUCLEOTIDE SEQUENCE [LARGE SCALE GENOMIC DNA]</scope>
    <source>
        <strain evidence="1 2">FDAARGOS_886</strain>
    </source>
</reference>
<dbReference type="RefSeq" id="WP_000950602.1">
    <property type="nucleotide sequence ID" value="NZ_CP065706.1"/>
</dbReference>
<name>A0A7T3DV37_STROR</name>
<organism evidence="1 2">
    <name type="scientific">Streptococcus oralis</name>
    <dbReference type="NCBI Taxonomy" id="1303"/>
    <lineage>
        <taxon>Bacteria</taxon>
        <taxon>Bacillati</taxon>
        <taxon>Bacillota</taxon>
        <taxon>Bacilli</taxon>
        <taxon>Lactobacillales</taxon>
        <taxon>Streptococcaceae</taxon>
        <taxon>Streptococcus</taxon>
    </lineage>
</organism>
<evidence type="ECO:0000313" key="1">
    <source>
        <dbReference type="EMBL" id="QPS97253.1"/>
    </source>
</evidence>
<sequence>MLSNNTRCKVDFVKNVDWKKVAVTAGAIGGADSGAIISGYDAYSSGQRGWELVGSIAKGAGTGAISGLIGGHLMGAGASLATNVTQNIGNQAVRQVAKMGVESAVETAIDTGIDLATGNKITGQTVAMNFAFNTFTNGAGSVSPKKAPKADVVTTKPKSGDVEVLDVGYKHHRSLKDVTPAAESSQKLLDGPRAGTLRLEVFKENTQVGTYKNQTKSLKGTDYQAHHVNQAAMMKKTAPNYSYNDGVTVPLIGNIRKDIGSPHYNAHATMEEFYNQYRKGGAKYGDIPTISDYNDATTKSLKDAGLTDSQVGEVMSATRAEQSYYGLNSDSEIILPGRMPLPKKK</sequence>
<dbReference type="EMBL" id="CP065706">
    <property type="protein sequence ID" value="QPS97253.1"/>
    <property type="molecule type" value="Genomic_DNA"/>
</dbReference>